<sequence length="591" mass="64547">MTTDERESSRAVCATCSYVNDIGDRFCGRCGRSTGASVPPRAEPSRRQVDFSTRYLSAAAQLDPKFAEAAIAESLVERTRAIAPSPGISSATVLREAVAARARRRLRDAILVALVVAVFVTSAQAAMVWLVLASVGVTVFGMTGRTRRWPVIVAGVLAVVVLVPLVLIGTGLVPVDGVDQQFGNTRQVVVLLFLAAGVAAVCLVDEALVESLVRDRFRPSTFAPAVVLPSGWERTVRMFGTRRWEGALGRVAEADERYRRAHDEADVIVYRERIPFVGSGPVVDDKIVALPLTPGTAPDGTRLVPRPFAASDLHAHVAAVVGELRDSVALAPSRRLSAMTIREQVLISAERLVTNLHRQPQAAVLPDVAGPPVTHLRLADVRHLADRPEEWIRYHRCFRVEAWDHDLATSTYFTAGTDARMLYLEWTHCVLYPIKERYREIDRTPQFGAVLRGLGVAFVLPVTLGERARRVVHYFRRMPQRPGDLVPAKYGAGRSLRELGSDPGAQDFFQDADAVRYVGIIERAVYRAVGRFLEDRGYSVVDFMEVAKASITNNTVAVSGGTFAGGLSVGIGTVTQQNNQGENSPRGRKKP</sequence>
<protein>
    <submittedName>
        <fullName evidence="2">Uncharacterized protein</fullName>
    </submittedName>
</protein>
<name>A0ABS4W6L4_9PSEU</name>
<dbReference type="EMBL" id="JAGINU010000004">
    <property type="protein sequence ID" value="MBP2371849.1"/>
    <property type="molecule type" value="Genomic_DNA"/>
</dbReference>
<accession>A0ABS4W6L4</accession>
<organism evidence="2 3">
    <name type="scientific">Pseudonocardia parietis</name>
    <dbReference type="NCBI Taxonomy" id="570936"/>
    <lineage>
        <taxon>Bacteria</taxon>
        <taxon>Bacillati</taxon>
        <taxon>Actinomycetota</taxon>
        <taxon>Actinomycetes</taxon>
        <taxon>Pseudonocardiales</taxon>
        <taxon>Pseudonocardiaceae</taxon>
        <taxon>Pseudonocardia</taxon>
    </lineage>
</organism>
<gene>
    <name evidence="2" type="ORF">JOF36_007622</name>
</gene>
<evidence type="ECO:0000313" key="3">
    <source>
        <dbReference type="Proteomes" id="UP001519295"/>
    </source>
</evidence>
<proteinExistence type="predicted"/>
<keyword evidence="1" id="KW-1133">Transmembrane helix</keyword>
<keyword evidence="3" id="KW-1185">Reference proteome</keyword>
<feature type="transmembrane region" description="Helical" evidence="1">
    <location>
        <begin position="152"/>
        <end position="175"/>
    </location>
</feature>
<reference evidence="2 3" key="1">
    <citation type="submission" date="2021-03" db="EMBL/GenBank/DDBJ databases">
        <title>Sequencing the genomes of 1000 actinobacteria strains.</title>
        <authorList>
            <person name="Klenk H.-P."/>
        </authorList>
    </citation>
    <scope>NUCLEOTIDE SEQUENCE [LARGE SCALE GENOMIC DNA]</scope>
    <source>
        <strain evidence="2 3">DSM 45256</strain>
    </source>
</reference>
<feature type="transmembrane region" description="Helical" evidence="1">
    <location>
        <begin position="187"/>
        <end position="209"/>
    </location>
</feature>
<feature type="transmembrane region" description="Helical" evidence="1">
    <location>
        <begin position="109"/>
        <end position="132"/>
    </location>
</feature>
<evidence type="ECO:0000313" key="2">
    <source>
        <dbReference type="EMBL" id="MBP2371849.1"/>
    </source>
</evidence>
<comment type="caution">
    <text evidence="2">The sequence shown here is derived from an EMBL/GenBank/DDBJ whole genome shotgun (WGS) entry which is preliminary data.</text>
</comment>
<evidence type="ECO:0000256" key="1">
    <source>
        <dbReference type="SAM" id="Phobius"/>
    </source>
</evidence>
<dbReference type="Proteomes" id="UP001519295">
    <property type="component" value="Unassembled WGS sequence"/>
</dbReference>
<keyword evidence="1" id="KW-0472">Membrane</keyword>
<keyword evidence="1" id="KW-0812">Transmembrane</keyword>
<dbReference type="RefSeq" id="WP_210036930.1">
    <property type="nucleotide sequence ID" value="NZ_JAGINU010000004.1"/>
</dbReference>